<dbReference type="PANTHER" id="PTHR43350">
    <property type="entry name" value="NAD-DEPENDENT ALCOHOL DEHYDROGENASE"/>
    <property type="match status" value="1"/>
</dbReference>
<dbReference type="Gene3D" id="3.90.180.10">
    <property type="entry name" value="Medium-chain alcohol dehydrogenases, catalytic domain"/>
    <property type="match status" value="1"/>
</dbReference>
<dbReference type="PANTHER" id="PTHR43350:SF17">
    <property type="entry name" value="NAD-DEPENDENT ALCOHOL DEHYDROGENASE"/>
    <property type="match status" value="1"/>
</dbReference>
<dbReference type="InterPro" id="IPR020843">
    <property type="entry name" value="ER"/>
</dbReference>
<organism evidence="8 9">
    <name type="scientific">Streptomyces pini</name>
    <dbReference type="NCBI Taxonomy" id="1520580"/>
    <lineage>
        <taxon>Bacteria</taxon>
        <taxon>Bacillati</taxon>
        <taxon>Actinomycetota</taxon>
        <taxon>Actinomycetes</taxon>
        <taxon>Kitasatosporales</taxon>
        <taxon>Streptomycetaceae</taxon>
        <taxon>Streptomyces</taxon>
    </lineage>
</organism>
<dbReference type="InterPro" id="IPR011032">
    <property type="entry name" value="GroES-like_sf"/>
</dbReference>
<evidence type="ECO:0000256" key="6">
    <source>
        <dbReference type="RuleBase" id="RU361277"/>
    </source>
</evidence>
<dbReference type="Pfam" id="PF08240">
    <property type="entry name" value="ADH_N"/>
    <property type="match status" value="1"/>
</dbReference>
<dbReference type="PROSITE" id="PS00059">
    <property type="entry name" value="ADH_ZINC"/>
    <property type="match status" value="1"/>
</dbReference>
<dbReference type="AlphaFoldDB" id="A0A1I3ZY06"/>
<dbReference type="Pfam" id="PF00107">
    <property type="entry name" value="ADH_zinc_N"/>
    <property type="match status" value="1"/>
</dbReference>
<proteinExistence type="inferred from homology"/>
<dbReference type="Proteomes" id="UP000198928">
    <property type="component" value="Unassembled WGS sequence"/>
</dbReference>
<dbReference type="RefSeq" id="WP_093849421.1">
    <property type="nucleotide sequence ID" value="NZ_FOSG01000006.1"/>
</dbReference>
<name>A0A1I3ZY06_9ACTN</name>
<keyword evidence="4 6" id="KW-0862">Zinc</keyword>
<gene>
    <name evidence="8" type="ORF">SAMN05192584_106219</name>
</gene>
<evidence type="ECO:0000256" key="3">
    <source>
        <dbReference type="ARBA" id="ARBA00022723"/>
    </source>
</evidence>
<evidence type="ECO:0000259" key="7">
    <source>
        <dbReference type="SMART" id="SM00829"/>
    </source>
</evidence>
<feature type="domain" description="Enoyl reductase (ER)" evidence="7">
    <location>
        <begin position="7"/>
        <end position="334"/>
    </location>
</feature>
<comment type="cofactor">
    <cofactor evidence="1 6">
        <name>Zn(2+)</name>
        <dbReference type="ChEBI" id="CHEBI:29105"/>
    </cofactor>
</comment>
<reference evidence="9" key="1">
    <citation type="submission" date="2016-10" db="EMBL/GenBank/DDBJ databases">
        <authorList>
            <person name="Varghese N."/>
            <person name="Submissions S."/>
        </authorList>
    </citation>
    <scope>NUCLEOTIDE SEQUENCE [LARGE SCALE GENOMIC DNA]</scope>
    <source>
        <strain evidence="9">PL19</strain>
    </source>
</reference>
<dbReference type="InterPro" id="IPR013149">
    <property type="entry name" value="ADH-like_C"/>
</dbReference>
<dbReference type="InterPro" id="IPR013154">
    <property type="entry name" value="ADH-like_N"/>
</dbReference>
<dbReference type="EMBL" id="FOSG01000006">
    <property type="protein sequence ID" value="SFK49002.1"/>
    <property type="molecule type" value="Genomic_DNA"/>
</dbReference>
<comment type="similarity">
    <text evidence="2 6">Belongs to the zinc-containing alcohol dehydrogenase family.</text>
</comment>
<dbReference type="InterPro" id="IPR002328">
    <property type="entry name" value="ADH_Zn_CS"/>
</dbReference>
<evidence type="ECO:0000313" key="8">
    <source>
        <dbReference type="EMBL" id="SFK49002.1"/>
    </source>
</evidence>
<keyword evidence="3 6" id="KW-0479">Metal-binding</keyword>
<evidence type="ECO:0000256" key="1">
    <source>
        <dbReference type="ARBA" id="ARBA00001947"/>
    </source>
</evidence>
<dbReference type="SMART" id="SM00829">
    <property type="entry name" value="PKS_ER"/>
    <property type="match status" value="1"/>
</dbReference>
<sequence length="336" mass="35492">MVTVLAGRLDVKTRAFSVEEVPTPRPGPGEALVKVEAAGVCLSDVHLIDGTLTPLYLSGDTVTLGHEVAGVVAEPGAGVTRWRPGQRVLLQAGEERDGVVWTRGVDYDGGWAEYAVATGSTLVEIPDELPFEQAAIIPDAVSTPWAAITATARTEPARPAGVWGAGGLGVHGVQLLRLVGAAPIIAVDPLPEARERALAFGADLVFPPDDPELPARVRGETGGAGLAFAFDFAGVPAVREQAVRCLGPGGRLVLVGLTDQPLTITDGTAFSYFQQQVLGHYGSSDEHVVQLVELVRRHRLDFSRSVSGVLPLAEAREAVDRLLRKEGNPVRLILRP</sequence>
<evidence type="ECO:0000256" key="2">
    <source>
        <dbReference type="ARBA" id="ARBA00008072"/>
    </source>
</evidence>
<dbReference type="GO" id="GO:0016491">
    <property type="term" value="F:oxidoreductase activity"/>
    <property type="evidence" value="ECO:0007669"/>
    <property type="project" value="UniProtKB-KW"/>
</dbReference>
<dbReference type="SUPFAM" id="SSF50129">
    <property type="entry name" value="GroES-like"/>
    <property type="match status" value="1"/>
</dbReference>
<keyword evidence="5" id="KW-0560">Oxidoreductase</keyword>
<evidence type="ECO:0000313" key="9">
    <source>
        <dbReference type="Proteomes" id="UP000198928"/>
    </source>
</evidence>
<dbReference type="CDD" id="cd08254">
    <property type="entry name" value="hydroxyacyl_CoA_DH"/>
    <property type="match status" value="1"/>
</dbReference>
<evidence type="ECO:0000256" key="5">
    <source>
        <dbReference type="ARBA" id="ARBA00023002"/>
    </source>
</evidence>
<dbReference type="OrthoDB" id="5295340at2"/>
<keyword evidence="9" id="KW-1185">Reference proteome</keyword>
<protein>
    <submittedName>
        <fullName evidence="8">Zn-dependent alcohol dehydrogenase</fullName>
    </submittedName>
</protein>
<evidence type="ECO:0000256" key="4">
    <source>
        <dbReference type="ARBA" id="ARBA00022833"/>
    </source>
</evidence>
<dbReference type="SUPFAM" id="SSF51735">
    <property type="entry name" value="NAD(P)-binding Rossmann-fold domains"/>
    <property type="match status" value="1"/>
</dbReference>
<dbReference type="InterPro" id="IPR036291">
    <property type="entry name" value="NAD(P)-bd_dom_sf"/>
</dbReference>
<accession>A0A1I3ZY06</accession>
<dbReference type="GO" id="GO:0008270">
    <property type="term" value="F:zinc ion binding"/>
    <property type="evidence" value="ECO:0007669"/>
    <property type="project" value="InterPro"/>
</dbReference>